<evidence type="ECO:0000256" key="1">
    <source>
        <dbReference type="SAM" id="MobiDB-lite"/>
    </source>
</evidence>
<accession>D2VTT1</accession>
<reference evidence="2 3" key="1">
    <citation type="journal article" date="2010" name="Cell">
        <title>The genome of Naegleria gruberi illuminates early eukaryotic versatility.</title>
        <authorList>
            <person name="Fritz-Laylin L.K."/>
            <person name="Prochnik S.E."/>
            <person name="Ginger M.L."/>
            <person name="Dacks J.B."/>
            <person name="Carpenter M.L."/>
            <person name="Field M.C."/>
            <person name="Kuo A."/>
            <person name="Paredez A."/>
            <person name="Chapman J."/>
            <person name="Pham J."/>
            <person name="Shu S."/>
            <person name="Neupane R."/>
            <person name="Cipriano M."/>
            <person name="Mancuso J."/>
            <person name="Tu H."/>
            <person name="Salamov A."/>
            <person name="Lindquist E."/>
            <person name="Shapiro H."/>
            <person name="Lucas S."/>
            <person name="Grigoriev I.V."/>
            <person name="Cande W.Z."/>
            <person name="Fulton C."/>
            <person name="Rokhsar D.S."/>
            <person name="Dawson S.C."/>
        </authorList>
    </citation>
    <scope>NUCLEOTIDE SEQUENCE [LARGE SCALE GENOMIC DNA]</scope>
    <source>
        <strain evidence="2 3">NEG-M</strain>
    </source>
</reference>
<feature type="compositionally biased region" description="Basic residues" evidence="1">
    <location>
        <begin position="568"/>
        <end position="585"/>
    </location>
</feature>
<dbReference type="VEuPathDB" id="AmoebaDB:NAEGRDRAFT_81194"/>
<dbReference type="OrthoDB" id="10258582at2759"/>
<name>D2VTT1_NAEGR</name>
<feature type="region of interest" description="Disordered" evidence="1">
    <location>
        <begin position="187"/>
        <end position="210"/>
    </location>
</feature>
<protein>
    <submittedName>
        <fullName evidence="2">Predicted protein</fullName>
    </submittedName>
</protein>
<dbReference type="Proteomes" id="UP000006671">
    <property type="component" value="Unassembled WGS sequence"/>
</dbReference>
<keyword evidence="3" id="KW-1185">Reference proteome</keyword>
<proteinExistence type="predicted"/>
<dbReference type="SUPFAM" id="SSF48452">
    <property type="entry name" value="TPR-like"/>
    <property type="match status" value="1"/>
</dbReference>
<dbReference type="AlphaFoldDB" id="D2VTT1"/>
<dbReference type="PROSITE" id="PS50096">
    <property type="entry name" value="IQ"/>
    <property type="match status" value="1"/>
</dbReference>
<dbReference type="EMBL" id="GG738897">
    <property type="protein sequence ID" value="EFC39707.1"/>
    <property type="molecule type" value="Genomic_DNA"/>
</dbReference>
<dbReference type="InterPro" id="IPR011990">
    <property type="entry name" value="TPR-like_helical_dom_sf"/>
</dbReference>
<dbReference type="InParanoid" id="D2VTT1"/>
<dbReference type="GeneID" id="8858543"/>
<feature type="compositionally biased region" description="Low complexity" evidence="1">
    <location>
        <begin position="187"/>
        <end position="203"/>
    </location>
</feature>
<feature type="region of interest" description="Disordered" evidence="1">
    <location>
        <begin position="468"/>
        <end position="487"/>
    </location>
</feature>
<evidence type="ECO:0000313" key="3">
    <source>
        <dbReference type="Proteomes" id="UP000006671"/>
    </source>
</evidence>
<organism evidence="3">
    <name type="scientific">Naegleria gruberi</name>
    <name type="common">Amoeba</name>
    <dbReference type="NCBI Taxonomy" id="5762"/>
    <lineage>
        <taxon>Eukaryota</taxon>
        <taxon>Discoba</taxon>
        <taxon>Heterolobosea</taxon>
        <taxon>Tetramitia</taxon>
        <taxon>Eutetramitia</taxon>
        <taxon>Vahlkampfiidae</taxon>
        <taxon>Naegleria</taxon>
    </lineage>
</organism>
<sequence length="677" mass="76590">MPNLQNPQLPDFLEPLWVPALFKIEAKDDLWGILKTEDESIDESSRALDSTTPHSDDSLFNVKRGKKKQYTLNELRDRSHQSMILNNFGDALSFFEKYLIKKASLKQTSQEESTRDQTSSSSEAINGLTFNGLTLKIYVIIGCNLAFEYTNKGNISTAVDVLLNTFDIVNENLKKIVKRSKIQSASRASSSNSTSRATSATGSRSKKLKEEKEQLNFMKAVLAFNISSLMMRRKKYNSSLNFAKIALKKFSHYGNSEYSSFFYLNVATVLCLMKNYADAQVVLVDCLIIIRYLKYHKGKEFMTGSGHFKLSLIWTGSQTPQDLSKSVEEELVQPKVQDVYIDNWTFIMKIVAYHNFSLCKAHFQSYTKAVKLCTKALDIAKPIFSVLENNVIPSLAKTLKYAKRMGETASAYAGNILLRPSLEPEQILQQLTTVVEVKKKLVELLPFLSKMEGFKDLNILTEEDEDEFLRKTTQSSQSTRSAAESTVSDTDKFLLKSSLKNTIIAARNETGISSSVKKKTPTKSGTASRVVLPPVKKRQIQTSNTVGNMSLNNTSNNVNTDTPPQQKVKPKSAPKPKKVPSAKKTKKAEEIVAEVVTTLTEKKDEEKKLMEEKLEIDPHVVQAVIKVQQFFRKVLARKRAASVKSQKEQQLRDFLAEERKWFEQNMDQFDTLLKEEE</sequence>
<feature type="region of interest" description="Disordered" evidence="1">
    <location>
        <begin position="514"/>
        <end position="585"/>
    </location>
</feature>
<feature type="compositionally biased region" description="Low complexity" evidence="1">
    <location>
        <begin position="548"/>
        <end position="567"/>
    </location>
</feature>
<dbReference type="OMA" id="CNLAVEY"/>
<evidence type="ECO:0000313" key="2">
    <source>
        <dbReference type="EMBL" id="EFC39707.1"/>
    </source>
</evidence>
<gene>
    <name evidence="2" type="ORF">NAEGRDRAFT_81194</name>
</gene>
<dbReference type="RefSeq" id="XP_002672451.1">
    <property type="nucleotide sequence ID" value="XM_002672405.1"/>
</dbReference>
<feature type="compositionally biased region" description="Low complexity" evidence="1">
    <location>
        <begin position="472"/>
        <end position="486"/>
    </location>
</feature>
<dbReference type="KEGG" id="ngr:NAEGRDRAFT_81194"/>